<dbReference type="SUPFAM" id="SSF82057">
    <property type="entry name" value="Prokaryotic SH3-related domain"/>
    <property type="match status" value="1"/>
</dbReference>
<dbReference type="InterPro" id="IPR004624">
    <property type="entry name" value="YjdM"/>
</dbReference>
<keyword evidence="3" id="KW-1185">Reference proteome</keyword>
<protein>
    <submittedName>
        <fullName evidence="2">Alkylphosphonate utilization protein</fullName>
    </submittedName>
</protein>
<accession>A0A0X8FM70</accession>
<dbReference type="Gene3D" id="2.20.25.10">
    <property type="match status" value="1"/>
</dbReference>
<sequence length="117" mass="12688">MSDMPNCPNCESDLTYHDGQNFVCPMCGHEWAEAEEAASEDAVDQAPVVRDANGNVLQDGDTVIVIKDLKLSASQTIKQGTKVTGIRLVEEPVNGHDIDCRIKGIGAVMLKSEFVKK</sequence>
<evidence type="ECO:0000313" key="2">
    <source>
        <dbReference type="EMBL" id="AMB99854.1"/>
    </source>
</evidence>
<dbReference type="PANTHER" id="PTHR30305:SF3">
    <property type="entry name" value="PROTEIN YJDM"/>
    <property type="match status" value="1"/>
</dbReference>
<dbReference type="Pfam" id="PF03831">
    <property type="entry name" value="YjdM"/>
    <property type="match status" value="1"/>
</dbReference>
<dbReference type="PANTHER" id="PTHR30305">
    <property type="entry name" value="PROTEIN YJDM-RELATED"/>
    <property type="match status" value="1"/>
</dbReference>
<dbReference type="Pfam" id="PF08274">
    <property type="entry name" value="Zn_Ribbon_YjdM"/>
    <property type="match status" value="1"/>
</dbReference>
<reference evidence="3" key="2">
    <citation type="submission" date="2016-01" db="EMBL/GenBank/DDBJ databases">
        <title>Six Aerococcus type strain genome sequencing and assembly using PacBio and Illumina Hiseq.</title>
        <authorList>
            <person name="Carkaci D."/>
            <person name="Dargis R."/>
            <person name="Nielsen X.C."/>
            <person name="Skovgaard O."/>
            <person name="Fuursted K."/>
            <person name="Christensen J.J."/>
        </authorList>
    </citation>
    <scope>NUCLEOTIDE SEQUENCE [LARGE SCALE GENOMIC DNA]</scope>
    <source>
        <strain evidence="3">CCUG42038B</strain>
    </source>
</reference>
<name>A0A0X8FM70_9LACT</name>
<reference evidence="2 3" key="1">
    <citation type="journal article" date="2016" name="Genome Announc.">
        <title>Complete Genome Sequences of Aerococcus christensenii CCUG 28831T, Aerococcus sanguinicola CCUG 43001T, Aerococcus urinae CCUG 36881T, Aerococcus urinaeequi CCUG 28094T, Aerococcus urinaehominis CCUG 42038 BT, and Aerococcus viridans CCUG 4311T.</title>
        <authorList>
            <person name="Carkaci D."/>
            <person name="Dargis R."/>
            <person name="Nielsen X.C."/>
            <person name="Skovgaard O."/>
            <person name="Fuursted K."/>
            <person name="Christensen J.J."/>
        </authorList>
    </citation>
    <scope>NUCLEOTIDE SEQUENCE [LARGE SCALE GENOMIC DNA]</scope>
    <source>
        <strain evidence="2 3">CCUG42038B</strain>
    </source>
</reference>
<gene>
    <name evidence="2" type="ORF">AWM75_07690</name>
</gene>
<organism evidence="2 3">
    <name type="scientific">Aerococcus urinaehominis</name>
    <dbReference type="NCBI Taxonomy" id="128944"/>
    <lineage>
        <taxon>Bacteria</taxon>
        <taxon>Bacillati</taxon>
        <taxon>Bacillota</taxon>
        <taxon>Bacilli</taxon>
        <taxon>Lactobacillales</taxon>
        <taxon>Aerococcaceae</taxon>
        <taxon>Aerococcus</taxon>
    </lineage>
</organism>
<dbReference type="AlphaFoldDB" id="A0A0X8FM70"/>
<dbReference type="EMBL" id="CP014163">
    <property type="protein sequence ID" value="AMB99854.1"/>
    <property type="molecule type" value="Genomic_DNA"/>
</dbReference>
<dbReference type="InterPro" id="IPR013988">
    <property type="entry name" value="YjdM_C"/>
</dbReference>
<dbReference type="RefSeq" id="WP_067980442.1">
    <property type="nucleotide sequence ID" value="NZ_CP014163.1"/>
</dbReference>
<proteinExistence type="inferred from homology"/>
<dbReference type="NCBIfam" id="TIGR00686">
    <property type="entry name" value="phnA"/>
    <property type="match status" value="1"/>
</dbReference>
<evidence type="ECO:0000313" key="3">
    <source>
        <dbReference type="Proteomes" id="UP000062260"/>
    </source>
</evidence>
<dbReference type="SUPFAM" id="SSF57783">
    <property type="entry name" value="Zinc beta-ribbon"/>
    <property type="match status" value="1"/>
</dbReference>
<dbReference type="KEGG" id="auh:AWM75_07690"/>
<dbReference type="InterPro" id="IPR013987">
    <property type="entry name" value="YjdM_N"/>
</dbReference>
<dbReference type="Gene3D" id="2.30.30.40">
    <property type="entry name" value="SH3 Domains"/>
    <property type="match status" value="1"/>
</dbReference>
<evidence type="ECO:0000256" key="1">
    <source>
        <dbReference type="ARBA" id="ARBA00009248"/>
    </source>
</evidence>
<dbReference type="OrthoDB" id="9810131at2"/>
<comment type="similarity">
    <text evidence="1">Belongs to the YjdM family.</text>
</comment>
<dbReference type="Proteomes" id="UP000062260">
    <property type="component" value="Chromosome"/>
</dbReference>